<evidence type="ECO:0000256" key="3">
    <source>
        <dbReference type="ARBA" id="ARBA00022692"/>
    </source>
</evidence>
<organism evidence="7 8">
    <name type="scientific">Dysgonomonas hofstadii</name>
    <dbReference type="NCBI Taxonomy" id="637886"/>
    <lineage>
        <taxon>Bacteria</taxon>
        <taxon>Pseudomonadati</taxon>
        <taxon>Bacteroidota</taxon>
        <taxon>Bacteroidia</taxon>
        <taxon>Bacteroidales</taxon>
        <taxon>Dysgonomonadaceae</taxon>
        <taxon>Dysgonomonas</taxon>
    </lineage>
</organism>
<feature type="transmembrane region" description="Helical" evidence="6">
    <location>
        <begin position="308"/>
        <end position="332"/>
    </location>
</feature>
<dbReference type="PANTHER" id="PTHR30250">
    <property type="entry name" value="PST FAMILY PREDICTED COLANIC ACID TRANSPORTER"/>
    <property type="match status" value="1"/>
</dbReference>
<comment type="subcellular location">
    <subcellularLocation>
        <location evidence="1">Cell membrane</location>
        <topology evidence="1">Multi-pass membrane protein</topology>
    </subcellularLocation>
</comment>
<evidence type="ECO:0000256" key="1">
    <source>
        <dbReference type="ARBA" id="ARBA00004651"/>
    </source>
</evidence>
<dbReference type="GO" id="GO:0005886">
    <property type="term" value="C:plasma membrane"/>
    <property type="evidence" value="ECO:0007669"/>
    <property type="project" value="UniProtKB-SubCell"/>
</dbReference>
<feature type="transmembrane region" description="Helical" evidence="6">
    <location>
        <begin position="401"/>
        <end position="419"/>
    </location>
</feature>
<dbReference type="AlphaFoldDB" id="A0A840CP95"/>
<reference evidence="7 8" key="1">
    <citation type="submission" date="2020-08" db="EMBL/GenBank/DDBJ databases">
        <title>Genomic Encyclopedia of Type Strains, Phase IV (KMG-IV): sequencing the most valuable type-strain genomes for metagenomic binning, comparative biology and taxonomic classification.</title>
        <authorList>
            <person name="Goeker M."/>
        </authorList>
    </citation>
    <scope>NUCLEOTIDE SEQUENCE [LARGE SCALE GENOMIC DNA]</scope>
    <source>
        <strain evidence="7 8">DSM 104969</strain>
    </source>
</reference>
<dbReference type="Pfam" id="PF13440">
    <property type="entry name" value="Polysacc_synt_3"/>
    <property type="match status" value="1"/>
</dbReference>
<keyword evidence="5 6" id="KW-0472">Membrane</keyword>
<evidence type="ECO:0000313" key="8">
    <source>
        <dbReference type="Proteomes" id="UP000555103"/>
    </source>
</evidence>
<keyword evidence="3 6" id="KW-0812">Transmembrane</keyword>
<evidence type="ECO:0000256" key="2">
    <source>
        <dbReference type="ARBA" id="ARBA00022475"/>
    </source>
</evidence>
<dbReference type="CDD" id="cd13125">
    <property type="entry name" value="MATE_like_10"/>
    <property type="match status" value="1"/>
</dbReference>
<feature type="transmembrane region" description="Helical" evidence="6">
    <location>
        <begin position="12"/>
        <end position="31"/>
    </location>
</feature>
<dbReference type="InterPro" id="IPR044550">
    <property type="entry name" value="WzxE"/>
</dbReference>
<dbReference type="InterPro" id="IPR050833">
    <property type="entry name" value="Poly_Biosynth_Transport"/>
</dbReference>
<keyword evidence="2" id="KW-1003">Cell membrane</keyword>
<evidence type="ECO:0000313" key="7">
    <source>
        <dbReference type="EMBL" id="MBB4037917.1"/>
    </source>
</evidence>
<evidence type="ECO:0000256" key="4">
    <source>
        <dbReference type="ARBA" id="ARBA00022989"/>
    </source>
</evidence>
<proteinExistence type="predicted"/>
<comment type="caution">
    <text evidence="7">The sequence shown here is derived from an EMBL/GenBank/DDBJ whole genome shotgun (WGS) entry which is preliminary data.</text>
</comment>
<feature type="transmembrane region" description="Helical" evidence="6">
    <location>
        <begin position="344"/>
        <end position="366"/>
    </location>
</feature>
<name>A0A840CP95_9BACT</name>
<feature type="transmembrane region" description="Helical" evidence="6">
    <location>
        <begin position="95"/>
        <end position="113"/>
    </location>
</feature>
<keyword evidence="8" id="KW-1185">Reference proteome</keyword>
<feature type="transmembrane region" description="Helical" evidence="6">
    <location>
        <begin position="378"/>
        <end position="395"/>
    </location>
</feature>
<sequence>MKKDNTSYNQILKSTTIFGGSQVITILIGLIRTKIIAVLLGTMGIGLIGILQSVIDIMRSTYSLGMDTSGVKEIAMTSAKGDKTTLERTVSRFNLWFRTTALLALLTCIVLGYPISNWAFGNGEYALHIALLSVCVFFVVITTGRSSILQGLRKIPEMAKTTILGSFISLIFTIPIYFIWGIDGIVPAFVVSSFISFLCVEYYYRKQHLKKVKIPLKEVFSGGMDTLKLGIYIVVSGLVGTVSMFLIRAFITKNIGVEATGLFQASWAITSVYLGLILRSMGSDFFPRLSAIIENKTEVKKLVNEQSYIVLLIATPIIVGMLVFSGLVLKLLYSSEFLNAATILQWQVLGTFLKVMSWPVAFIMLAKNKGLMFLITEVAFYVVYLLSAYFLYPQYGVDASGIGYFIAYVVYFPFVFWIGMQIAGFRWNKDVMMMALINLALICFAFHTAYYYPDSLLLGISVLCISLAYTYYNLRKVFSIDDLKNWFRKKE</sequence>
<feature type="transmembrane region" description="Helical" evidence="6">
    <location>
        <begin position="257"/>
        <end position="278"/>
    </location>
</feature>
<feature type="transmembrane region" description="Helical" evidence="6">
    <location>
        <begin position="431"/>
        <end position="450"/>
    </location>
</feature>
<feature type="transmembrane region" description="Helical" evidence="6">
    <location>
        <begin position="163"/>
        <end position="180"/>
    </location>
</feature>
<dbReference type="EMBL" id="JACIEP010000019">
    <property type="protein sequence ID" value="MBB4037917.1"/>
    <property type="molecule type" value="Genomic_DNA"/>
</dbReference>
<gene>
    <name evidence="7" type="ORF">GGR21_003841</name>
</gene>
<dbReference type="PANTHER" id="PTHR30250:SF11">
    <property type="entry name" value="O-ANTIGEN TRANSPORTER-RELATED"/>
    <property type="match status" value="1"/>
</dbReference>
<keyword evidence="4 6" id="KW-1133">Transmembrane helix</keyword>
<feature type="transmembrane region" description="Helical" evidence="6">
    <location>
        <begin position="125"/>
        <end position="142"/>
    </location>
</feature>
<accession>A0A840CP95</accession>
<protein>
    <submittedName>
        <fullName evidence="7">PST family polysaccharide transporter</fullName>
    </submittedName>
</protein>
<feature type="transmembrane region" description="Helical" evidence="6">
    <location>
        <begin position="37"/>
        <end position="58"/>
    </location>
</feature>
<feature type="transmembrane region" description="Helical" evidence="6">
    <location>
        <begin position="186"/>
        <end position="204"/>
    </location>
</feature>
<dbReference type="RefSeq" id="WP_183308759.1">
    <property type="nucleotide sequence ID" value="NZ_JACIEP010000019.1"/>
</dbReference>
<evidence type="ECO:0000256" key="5">
    <source>
        <dbReference type="ARBA" id="ARBA00023136"/>
    </source>
</evidence>
<feature type="transmembrane region" description="Helical" evidence="6">
    <location>
        <begin position="456"/>
        <end position="474"/>
    </location>
</feature>
<feature type="transmembrane region" description="Helical" evidence="6">
    <location>
        <begin position="229"/>
        <end position="251"/>
    </location>
</feature>
<dbReference type="Proteomes" id="UP000555103">
    <property type="component" value="Unassembled WGS sequence"/>
</dbReference>
<dbReference type="GO" id="GO:0009246">
    <property type="term" value="P:enterobacterial common antigen biosynthetic process"/>
    <property type="evidence" value="ECO:0007669"/>
    <property type="project" value="InterPro"/>
</dbReference>
<evidence type="ECO:0000256" key="6">
    <source>
        <dbReference type="SAM" id="Phobius"/>
    </source>
</evidence>